<comment type="caution">
    <text evidence="2">The sequence shown here is derived from an EMBL/GenBank/DDBJ whole genome shotgun (WGS) entry which is preliminary data.</text>
</comment>
<evidence type="ECO:0000313" key="3">
    <source>
        <dbReference type="Proteomes" id="UP000245938"/>
    </source>
</evidence>
<keyword evidence="1" id="KW-1133">Transmembrane helix</keyword>
<feature type="transmembrane region" description="Helical" evidence="1">
    <location>
        <begin position="29"/>
        <end position="49"/>
    </location>
</feature>
<keyword evidence="3" id="KW-1185">Reference proteome</keyword>
<organism evidence="2 3">
    <name type="scientific">Kurthia sibirica</name>
    <dbReference type="NCBI Taxonomy" id="202750"/>
    <lineage>
        <taxon>Bacteria</taxon>
        <taxon>Bacillati</taxon>
        <taxon>Bacillota</taxon>
        <taxon>Bacilli</taxon>
        <taxon>Bacillales</taxon>
        <taxon>Caryophanaceae</taxon>
        <taxon>Kurthia</taxon>
    </lineage>
</organism>
<protein>
    <submittedName>
        <fullName evidence="2">Uncharacterized protein</fullName>
    </submittedName>
</protein>
<keyword evidence="1" id="KW-0472">Membrane</keyword>
<accession>A0A2U3APS5</accession>
<dbReference type="InterPro" id="IPR011990">
    <property type="entry name" value="TPR-like_helical_dom_sf"/>
</dbReference>
<evidence type="ECO:0000256" key="1">
    <source>
        <dbReference type="SAM" id="Phobius"/>
    </source>
</evidence>
<feature type="transmembrane region" description="Helical" evidence="1">
    <location>
        <begin position="7"/>
        <end position="23"/>
    </location>
</feature>
<dbReference type="EMBL" id="QFVR01000002">
    <property type="protein sequence ID" value="PWI26519.1"/>
    <property type="molecule type" value="Genomic_DNA"/>
</dbReference>
<keyword evidence="1" id="KW-0812">Transmembrane</keyword>
<name>A0A2U3APS5_9BACL</name>
<dbReference type="RefSeq" id="WP_109304690.1">
    <property type="nucleotide sequence ID" value="NZ_BJUF01000002.1"/>
</dbReference>
<dbReference type="AlphaFoldDB" id="A0A2U3APS5"/>
<dbReference type="SUPFAM" id="SSF48452">
    <property type="entry name" value="TPR-like"/>
    <property type="match status" value="1"/>
</dbReference>
<sequence length="207" mass="24546">MHLLKLISIYVSAIIICSLLFAISLSPIFIFLILFTFVFSFTVLPYFNIIHWTKDIKKVDHFLQNNRRKLLFDYSYAVAHESKDFQRALLEKIIALTKHPNDLHNYRALLAILDNDYDRALSEAMQIKDYDLRHYTMAQAEILRGHFDEALRLRDTLKKPWMTHALDAKIAYESCLFDDYKMNSTLAINRSRGLQRYMLSHSFRQYI</sequence>
<dbReference type="OrthoDB" id="2449283at2"/>
<gene>
    <name evidence="2" type="ORF">DEX24_01775</name>
</gene>
<reference evidence="2 3" key="1">
    <citation type="submission" date="2018-05" db="EMBL/GenBank/DDBJ databases">
        <title>Kurthia sibirica genome sequence.</title>
        <authorList>
            <person name="Maclea K.S."/>
            <person name="Goen A.E."/>
        </authorList>
    </citation>
    <scope>NUCLEOTIDE SEQUENCE [LARGE SCALE GENOMIC DNA]</scope>
    <source>
        <strain evidence="2 3">ATCC 49154</strain>
    </source>
</reference>
<dbReference type="Proteomes" id="UP000245938">
    <property type="component" value="Unassembled WGS sequence"/>
</dbReference>
<proteinExistence type="predicted"/>
<evidence type="ECO:0000313" key="2">
    <source>
        <dbReference type="EMBL" id="PWI26519.1"/>
    </source>
</evidence>